<organism evidence="1 2">
    <name type="scientific">Shewanella piezotolerans (strain WP3 / JCM 13877)</name>
    <dbReference type="NCBI Taxonomy" id="225849"/>
    <lineage>
        <taxon>Bacteria</taxon>
        <taxon>Pseudomonadati</taxon>
        <taxon>Pseudomonadota</taxon>
        <taxon>Gammaproteobacteria</taxon>
        <taxon>Alteromonadales</taxon>
        <taxon>Shewanellaceae</taxon>
        <taxon>Shewanella</taxon>
    </lineage>
</organism>
<reference evidence="1 2" key="1">
    <citation type="journal article" date="2008" name="PLoS ONE">
        <title>Environmental adaptation: genomic analysis of the piezotolerant and psychrotolerant deep-sea iron reducing bacterium Shewanella piezotolerans WP3.</title>
        <authorList>
            <person name="Wang F."/>
            <person name="Wang J."/>
            <person name="Jian H."/>
            <person name="Zhang B."/>
            <person name="Li S."/>
            <person name="Wang F."/>
            <person name="Zeng X."/>
            <person name="Gao L."/>
            <person name="Bartlett D.H."/>
            <person name="Yu J."/>
            <person name="Hu S."/>
            <person name="Xiao X."/>
        </authorList>
    </citation>
    <scope>NUCLEOTIDE SEQUENCE [LARGE SCALE GENOMIC DNA]</scope>
    <source>
        <strain evidence="2">WP3 / JCM 13877</strain>
    </source>
</reference>
<gene>
    <name evidence="1" type="ordered locus">swp_2357</name>
</gene>
<evidence type="ECO:0000313" key="2">
    <source>
        <dbReference type="Proteomes" id="UP000000753"/>
    </source>
</evidence>
<protein>
    <submittedName>
        <fullName evidence="1">Uncharacterized protein</fullName>
    </submittedName>
</protein>
<keyword evidence="2" id="KW-1185">Reference proteome</keyword>
<sequence length="36" mass="3953">MAVPVVSAALACVDSKREEAIKGERSIFLFIMLFPL</sequence>
<accession>B8CNY3</accession>
<evidence type="ECO:0000313" key="1">
    <source>
        <dbReference type="EMBL" id="ACJ29102.1"/>
    </source>
</evidence>
<dbReference type="Proteomes" id="UP000000753">
    <property type="component" value="Chromosome"/>
</dbReference>
<name>B8CNY3_SHEPW</name>
<dbReference type="KEGG" id="swp:swp_2357"/>
<dbReference type="EMBL" id="CP000472">
    <property type="protein sequence ID" value="ACJ29102.1"/>
    <property type="molecule type" value="Genomic_DNA"/>
</dbReference>
<dbReference type="AlphaFoldDB" id="B8CNY3"/>
<dbReference type="HOGENOM" id="CLU_3358455_0_0_6"/>
<proteinExistence type="predicted"/>